<accession>A0A067M3N8</accession>
<reference evidence="2" key="1">
    <citation type="journal article" date="2014" name="Proc. Natl. Acad. Sci. U.S.A.">
        <title>Extensive sampling of basidiomycete genomes demonstrates inadequacy of the white-rot/brown-rot paradigm for wood decay fungi.</title>
        <authorList>
            <person name="Riley R."/>
            <person name="Salamov A.A."/>
            <person name="Brown D.W."/>
            <person name="Nagy L.G."/>
            <person name="Floudas D."/>
            <person name="Held B.W."/>
            <person name="Levasseur A."/>
            <person name="Lombard V."/>
            <person name="Morin E."/>
            <person name="Otillar R."/>
            <person name="Lindquist E.A."/>
            <person name="Sun H."/>
            <person name="LaButti K.M."/>
            <person name="Schmutz J."/>
            <person name="Jabbour D."/>
            <person name="Luo H."/>
            <person name="Baker S.E."/>
            <person name="Pisabarro A.G."/>
            <person name="Walton J.D."/>
            <person name="Blanchette R.A."/>
            <person name="Henrissat B."/>
            <person name="Martin F."/>
            <person name="Cullen D."/>
            <person name="Hibbett D.S."/>
            <person name="Grigoriev I.V."/>
        </authorList>
    </citation>
    <scope>NUCLEOTIDE SEQUENCE [LARGE SCALE GENOMIC DNA]</scope>
    <source>
        <strain evidence="2">FD-172 SS1</strain>
    </source>
</reference>
<evidence type="ECO:0000313" key="1">
    <source>
        <dbReference type="EMBL" id="KDQ10358.1"/>
    </source>
</evidence>
<dbReference type="Proteomes" id="UP000027195">
    <property type="component" value="Unassembled WGS sequence"/>
</dbReference>
<name>A0A067M3N8_BOTB1</name>
<keyword evidence="2" id="KW-1185">Reference proteome</keyword>
<evidence type="ECO:0000313" key="2">
    <source>
        <dbReference type="Proteomes" id="UP000027195"/>
    </source>
</evidence>
<protein>
    <submittedName>
        <fullName evidence="1">Uncharacterized protein</fullName>
    </submittedName>
</protein>
<dbReference type="AlphaFoldDB" id="A0A067M3N8"/>
<dbReference type="EMBL" id="KL198068">
    <property type="protein sequence ID" value="KDQ10358.1"/>
    <property type="molecule type" value="Genomic_DNA"/>
</dbReference>
<dbReference type="InParanoid" id="A0A067M3N8"/>
<dbReference type="HOGENOM" id="CLU_1937815_0_0_1"/>
<sequence length="130" mass="14633">MNEDVINFFVGKQTEERFIESVTVVKQVNARLHRAPSPRLSTLRLALYSPVSEFTDTLLFLGDKFHGMRTGLMETMIHLVRNHVSAKATCSAKATEQKEQLVVTFIHPLVGEYAGYSILLLGPNNPIVYK</sequence>
<organism evidence="1 2">
    <name type="scientific">Botryobasidium botryosum (strain FD-172 SS1)</name>
    <dbReference type="NCBI Taxonomy" id="930990"/>
    <lineage>
        <taxon>Eukaryota</taxon>
        <taxon>Fungi</taxon>
        <taxon>Dikarya</taxon>
        <taxon>Basidiomycota</taxon>
        <taxon>Agaricomycotina</taxon>
        <taxon>Agaricomycetes</taxon>
        <taxon>Cantharellales</taxon>
        <taxon>Botryobasidiaceae</taxon>
        <taxon>Botryobasidium</taxon>
    </lineage>
</organism>
<gene>
    <name evidence="1" type="ORF">BOTBODRAFT_494683</name>
</gene>
<proteinExistence type="predicted"/>